<keyword evidence="7" id="KW-0804">Transcription</keyword>
<gene>
    <name evidence="11" type="ORF">QPK24_16900</name>
</gene>
<name>A0ABY8X0T9_9BACL</name>
<evidence type="ECO:0000256" key="4">
    <source>
        <dbReference type="ARBA" id="ARBA00023012"/>
    </source>
</evidence>
<dbReference type="RefSeq" id="WP_285743133.1">
    <property type="nucleotide sequence ID" value="NZ_CP127162.1"/>
</dbReference>
<keyword evidence="3 8" id="KW-0597">Phosphoprotein</keyword>
<evidence type="ECO:0000256" key="6">
    <source>
        <dbReference type="ARBA" id="ARBA00023125"/>
    </source>
</evidence>
<dbReference type="Gene3D" id="3.40.50.2300">
    <property type="match status" value="1"/>
</dbReference>
<evidence type="ECO:0000259" key="9">
    <source>
        <dbReference type="PROSITE" id="PS01124"/>
    </source>
</evidence>
<keyword evidence="5" id="KW-0805">Transcription regulation</keyword>
<dbReference type="InterPro" id="IPR018060">
    <property type="entry name" value="HTH_AraC"/>
</dbReference>
<keyword evidence="4" id="KW-0902">Two-component regulatory system</keyword>
<keyword evidence="2" id="KW-0963">Cytoplasm</keyword>
<dbReference type="InterPro" id="IPR001789">
    <property type="entry name" value="Sig_transdc_resp-reg_receiver"/>
</dbReference>
<accession>A0ABY8X0T9</accession>
<dbReference type="PRINTS" id="PR00032">
    <property type="entry name" value="HTHARAC"/>
</dbReference>
<proteinExistence type="predicted"/>
<evidence type="ECO:0000256" key="5">
    <source>
        <dbReference type="ARBA" id="ARBA00023015"/>
    </source>
</evidence>
<evidence type="ECO:0000256" key="2">
    <source>
        <dbReference type="ARBA" id="ARBA00022490"/>
    </source>
</evidence>
<dbReference type="EMBL" id="CP127162">
    <property type="protein sequence ID" value="WIV18076.1"/>
    <property type="molecule type" value="Genomic_DNA"/>
</dbReference>
<keyword evidence="6" id="KW-0238">DNA-binding</keyword>
<dbReference type="PANTHER" id="PTHR42713:SF3">
    <property type="entry name" value="TRANSCRIPTIONAL REGULATORY PROTEIN HPTR"/>
    <property type="match status" value="1"/>
</dbReference>
<evidence type="ECO:0000313" key="11">
    <source>
        <dbReference type="EMBL" id="WIV18076.1"/>
    </source>
</evidence>
<evidence type="ECO:0000256" key="8">
    <source>
        <dbReference type="PROSITE-ProRule" id="PRU00169"/>
    </source>
</evidence>
<feature type="domain" description="Response regulatory" evidence="10">
    <location>
        <begin position="4"/>
        <end position="121"/>
    </location>
</feature>
<dbReference type="SUPFAM" id="SSF46689">
    <property type="entry name" value="Homeodomain-like"/>
    <property type="match status" value="2"/>
</dbReference>
<dbReference type="SMART" id="SM00342">
    <property type="entry name" value="HTH_ARAC"/>
    <property type="match status" value="1"/>
</dbReference>
<dbReference type="PROSITE" id="PS01124">
    <property type="entry name" value="HTH_ARAC_FAMILY_2"/>
    <property type="match status" value="1"/>
</dbReference>
<dbReference type="SUPFAM" id="SSF52172">
    <property type="entry name" value="CheY-like"/>
    <property type="match status" value="1"/>
</dbReference>
<dbReference type="Pfam" id="PF12833">
    <property type="entry name" value="HTH_18"/>
    <property type="match status" value="1"/>
</dbReference>
<dbReference type="Pfam" id="PF00072">
    <property type="entry name" value="Response_reg"/>
    <property type="match status" value="1"/>
</dbReference>
<dbReference type="InterPro" id="IPR051552">
    <property type="entry name" value="HptR"/>
</dbReference>
<reference evidence="11 12" key="1">
    <citation type="submission" date="2023-06" db="EMBL/GenBank/DDBJ databases">
        <title>Paenibacillus polygonum sp. nov., an endophytic bacterium, isolated from Polygonum lapathifolium L. in Nanji Wetland National Nature Reserve, South of Poyang Lake, Jiangxi Province, China.</title>
        <authorList>
            <person name="Yu Z."/>
        </authorList>
    </citation>
    <scope>NUCLEOTIDE SEQUENCE [LARGE SCALE GENOMIC DNA]</scope>
    <source>
        <strain evidence="11 12">C31</strain>
    </source>
</reference>
<dbReference type="PROSITE" id="PS50110">
    <property type="entry name" value="RESPONSE_REGULATORY"/>
    <property type="match status" value="1"/>
</dbReference>
<evidence type="ECO:0000256" key="3">
    <source>
        <dbReference type="ARBA" id="ARBA00022553"/>
    </source>
</evidence>
<comment type="subcellular location">
    <subcellularLocation>
        <location evidence="1">Cytoplasm</location>
    </subcellularLocation>
</comment>
<sequence length="535" mass="62931">MNLKVLLVDDEQPILDNLTEFISWETLGIEIAGTARTGREALEQISEFDPDLILCDIRMPIMDGLSFIKQYRERNGKAEILLLTGYQEFEYARLALQQGVREYICKPIDYIELEQTISQLADYIMKKKMKEKEGTLQQEQMSNWIRRKWLLELLLGESKSSYPLIPQSEVHEEKNRYTLILLDAQDYFRRAMFWCDEERKNWHEEVREALERKLEKLVPPGIVIQTREGEWCIVIEQSSIFNRSSFNQEGLCELKRTFEEVAGMSVRLYSEGEEVVFSMLAEQYRKAQQAVIHMEHSELLTMRKDVLDEENDWMSRTWSDRLTLGIRHQNKDEISNILHQLYNKICLQPEEIPGKAVKYFHYVVVHMLREMHEMRLLKPEDEEKFWNVMLQPLTLRELYELALTLTERSGEEQPKKSAGLLVASAKDYIASRLDQDLGIEEMADQLNISPSYFCQLFKSHFGVTFVEYITKERMESAQKLLARTDRSIASIGASVGYRERRYFSKVFHKYYGMKPSEYREMAASNPLVTADHNNQ</sequence>
<dbReference type="SMART" id="SM00448">
    <property type="entry name" value="REC"/>
    <property type="match status" value="1"/>
</dbReference>
<feature type="domain" description="HTH araC/xylS-type" evidence="9">
    <location>
        <begin position="423"/>
        <end position="521"/>
    </location>
</feature>
<feature type="modified residue" description="4-aspartylphosphate" evidence="8">
    <location>
        <position position="56"/>
    </location>
</feature>
<dbReference type="Gene3D" id="1.10.10.60">
    <property type="entry name" value="Homeodomain-like"/>
    <property type="match status" value="2"/>
</dbReference>
<evidence type="ECO:0000256" key="1">
    <source>
        <dbReference type="ARBA" id="ARBA00004496"/>
    </source>
</evidence>
<organism evidence="11 12">
    <name type="scientific">Paenibacillus polygoni</name>
    <dbReference type="NCBI Taxonomy" id="3050112"/>
    <lineage>
        <taxon>Bacteria</taxon>
        <taxon>Bacillati</taxon>
        <taxon>Bacillota</taxon>
        <taxon>Bacilli</taxon>
        <taxon>Bacillales</taxon>
        <taxon>Paenibacillaceae</taxon>
        <taxon>Paenibacillus</taxon>
    </lineage>
</organism>
<dbReference type="Proteomes" id="UP001236415">
    <property type="component" value="Chromosome"/>
</dbReference>
<dbReference type="InterPro" id="IPR011006">
    <property type="entry name" value="CheY-like_superfamily"/>
</dbReference>
<keyword evidence="12" id="KW-1185">Reference proteome</keyword>
<evidence type="ECO:0000313" key="12">
    <source>
        <dbReference type="Proteomes" id="UP001236415"/>
    </source>
</evidence>
<evidence type="ECO:0000259" key="10">
    <source>
        <dbReference type="PROSITE" id="PS50110"/>
    </source>
</evidence>
<dbReference type="InterPro" id="IPR020449">
    <property type="entry name" value="Tscrpt_reg_AraC-type_HTH"/>
</dbReference>
<dbReference type="InterPro" id="IPR009057">
    <property type="entry name" value="Homeodomain-like_sf"/>
</dbReference>
<evidence type="ECO:0000256" key="7">
    <source>
        <dbReference type="ARBA" id="ARBA00023163"/>
    </source>
</evidence>
<protein>
    <submittedName>
        <fullName evidence="11">Response regulator</fullName>
    </submittedName>
</protein>
<dbReference type="PANTHER" id="PTHR42713">
    <property type="entry name" value="HISTIDINE KINASE-RELATED"/>
    <property type="match status" value="1"/>
</dbReference>
<dbReference type="CDD" id="cd17536">
    <property type="entry name" value="REC_YesN-like"/>
    <property type="match status" value="1"/>
</dbReference>